<organism evidence="2 3">
    <name type="scientific">Daphnia magna</name>
    <dbReference type="NCBI Taxonomy" id="35525"/>
    <lineage>
        <taxon>Eukaryota</taxon>
        <taxon>Metazoa</taxon>
        <taxon>Ecdysozoa</taxon>
        <taxon>Arthropoda</taxon>
        <taxon>Crustacea</taxon>
        <taxon>Branchiopoda</taxon>
        <taxon>Diplostraca</taxon>
        <taxon>Cladocera</taxon>
        <taxon>Anomopoda</taxon>
        <taxon>Daphniidae</taxon>
        <taxon>Daphnia</taxon>
    </lineage>
</organism>
<comment type="caution">
    <text evidence="2">The sequence shown here is derived from an EMBL/GenBank/DDBJ whole genome shotgun (WGS) entry which is preliminary data.</text>
</comment>
<dbReference type="PANTHER" id="PTHR34718:SF2">
    <property type="entry name" value="PHD-TYPE DOMAIN-CONTAINING PROTEIN"/>
    <property type="match status" value="1"/>
</dbReference>
<feature type="region of interest" description="Disordered" evidence="1">
    <location>
        <begin position="321"/>
        <end position="495"/>
    </location>
</feature>
<evidence type="ECO:0000256" key="1">
    <source>
        <dbReference type="SAM" id="MobiDB-lite"/>
    </source>
</evidence>
<dbReference type="EMBL" id="JAOYFB010000003">
    <property type="protein sequence ID" value="KAK4009280.1"/>
    <property type="molecule type" value="Genomic_DNA"/>
</dbReference>
<evidence type="ECO:0000313" key="3">
    <source>
        <dbReference type="Proteomes" id="UP001234178"/>
    </source>
</evidence>
<keyword evidence="3" id="KW-1185">Reference proteome</keyword>
<accession>A0ABQ9Z9U4</accession>
<reference evidence="2 3" key="1">
    <citation type="journal article" date="2023" name="Nucleic Acids Res.">
        <title>The hologenome of Daphnia magna reveals possible DNA methylation and microbiome-mediated evolution of the host genome.</title>
        <authorList>
            <person name="Chaturvedi A."/>
            <person name="Li X."/>
            <person name="Dhandapani V."/>
            <person name="Marshall H."/>
            <person name="Kissane S."/>
            <person name="Cuenca-Cambronero M."/>
            <person name="Asole G."/>
            <person name="Calvet F."/>
            <person name="Ruiz-Romero M."/>
            <person name="Marangio P."/>
            <person name="Guigo R."/>
            <person name="Rago D."/>
            <person name="Mirbahai L."/>
            <person name="Eastwood N."/>
            <person name="Colbourne J.K."/>
            <person name="Zhou J."/>
            <person name="Mallon E."/>
            <person name="Orsini L."/>
        </authorList>
    </citation>
    <scope>NUCLEOTIDE SEQUENCE [LARGE SCALE GENOMIC DNA]</scope>
    <source>
        <strain evidence="2">LRV0_1</strain>
    </source>
</reference>
<sequence>MNKLGVILTGKDSTNFSFCPLLGRRIRNNIIPENDFQDSDDDENPIEGDNLSDETESDSYDLQVLRSLHQASFKDFSERLSHQSFTIPLPEGNQSSNGAAAEGAKEKFSPSAFVNILDLEGNTRLVQKTTICWFLGSGFRKMSNDRILRVRQLATFADTRKLIVNKVEFRNVVRIDDWCLFKILPDSKQGFRFLLGRVIQFKANSRWTDRTNRNRFIYEWKFGTADVGVNCTWYRFDGQAKKSKTISESGSKIAVFSHAFHPCDTYICSLPPPDIPSGEKVLFSQQIVEYGNYGNLGKLRKFTEISERKIRKNFPRCTLEESRRPIGEGSMSPIPQAVKKLQQQTRSRSSSLSNTGFSDKRSRCLEDTESFGNVSSSPSTSPSRSVKKHSRSPTPSDTIFIGMRSRSPFASVNGSTGKMPLSPSPYLKNRPEKIPHPPSPSLTASDGKRYRSPSPSLTASDGKRSRSPSPSLTASDNKRSRSPSPLLNTNMDDEPENASNVELEVAIAESLFMQPVIVNQRNAEIFEREEILEIGKPESWLPIKVINAAMELIRQKLPEAGGLYYCQWGAMLQYNPANSHKWIQILNNNRDH</sequence>
<feature type="compositionally biased region" description="Acidic residues" evidence="1">
    <location>
        <begin position="35"/>
        <end position="56"/>
    </location>
</feature>
<proteinExistence type="predicted"/>
<evidence type="ECO:0000313" key="2">
    <source>
        <dbReference type="EMBL" id="KAK4009280.1"/>
    </source>
</evidence>
<protein>
    <submittedName>
        <fullName evidence="2">Uncharacterized protein</fullName>
    </submittedName>
</protein>
<name>A0ABQ9Z9U4_9CRUS</name>
<gene>
    <name evidence="2" type="ORF">OUZ56_018396</name>
</gene>
<feature type="compositionally biased region" description="Low complexity" evidence="1">
    <location>
        <begin position="375"/>
        <end position="384"/>
    </location>
</feature>
<dbReference type="PANTHER" id="PTHR34718">
    <property type="entry name" value="PHD-TYPE DOMAIN-CONTAINING PROTEIN"/>
    <property type="match status" value="1"/>
</dbReference>
<feature type="region of interest" description="Disordered" evidence="1">
    <location>
        <begin position="32"/>
        <end position="56"/>
    </location>
</feature>
<feature type="compositionally biased region" description="Low complexity" evidence="1">
    <location>
        <begin position="341"/>
        <end position="353"/>
    </location>
</feature>
<dbReference type="Proteomes" id="UP001234178">
    <property type="component" value="Unassembled WGS sequence"/>
</dbReference>